<gene>
    <name evidence="7" type="primary">znf423</name>
    <name evidence="7" type="ORF">EVAR_74170_1</name>
</gene>
<dbReference type="FunFam" id="3.30.160.60:FF:000100">
    <property type="entry name" value="Zinc finger 45-like"/>
    <property type="match status" value="1"/>
</dbReference>
<reference evidence="7 8" key="1">
    <citation type="journal article" date="2019" name="Commun. Biol.">
        <title>The bagworm genome reveals a unique fibroin gene that provides high tensile strength.</title>
        <authorList>
            <person name="Kono N."/>
            <person name="Nakamura H."/>
            <person name="Ohtoshi R."/>
            <person name="Tomita M."/>
            <person name="Numata K."/>
            <person name="Arakawa K."/>
        </authorList>
    </citation>
    <scope>NUCLEOTIDE SEQUENCE [LARGE SCALE GENOMIC DNA]</scope>
</reference>
<dbReference type="SMART" id="SM00355">
    <property type="entry name" value="ZnF_C2H2"/>
    <property type="match status" value="3"/>
</dbReference>
<dbReference type="AlphaFoldDB" id="A0A4C1TN13"/>
<evidence type="ECO:0000313" key="7">
    <source>
        <dbReference type="EMBL" id="GBP14907.1"/>
    </source>
</evidence>
<evidence type="ECO:0000259" key="6">
    <source>
        <dbReference type="PROSITE" id="PS50157"/>
    </source>
</evidence>
<name>A0A4C1TN13_EUMVA</name>
<sequence>MNVVQSSANKTDDLDDDEEIVFQKVEDNQMENNTALKKRKRKIYDEKKLRLVACLNLVSSESESEDTEQMKNSISTSGTAALSPVVTKKYACKECETNFPDSQSLSVHERIHEGVKCVLCKIGFPQVKRLIHHMRRKHREYNGDALSEKPRSGQDSCMTIRLRYMQQTTFYECQLCGRIDDVFREHKEHILEKHPNESKSLKDPIIKQLKCPVCKIKCGAQYLFIMPSFN</sequence>
<dbReference type="InterPro" id="IPR036236">
    <property type="entry name" value="Znf_C2H2_sf"/>
</dbReference>
<dbReference type="Proteomes" id="UP000299102">
    <property type="component" value="Unassembled WGS sequence"/>
</dbReference>
<keyword evidence="2" id="KW-0677">Repeat</keyword>
<dbReference type="SUPFAM" id="SSF57667">
    <property type="entry name" value="beta-beta-alpha zinc fingers"/>
    <property type="match status" value="1"/>
</dbReference>
<keyword evidence="4" id="KW-0862">Zinc</keyword>
<comment type="caution">
    <text evidence="7">The sequence shown here is derived from an EMBL/GenBank/DDBJ whole genome shotgun (WGS) entry which is preliminary data.</text>
</comment>
<keyword evidence="1" id="KW-0479">Metal-binding</keyword>
<dbReference type="InterPro" id="IPR013087">
    <property type="entry name" value="Znf_C2H2_type"/>
</dbReference>
<dbReference type="GO" id="GO:0008270">
    <property type="term" value="F:zinc ion binding"/>
    <property type="evidence" value="ECO:0007669"/>
    <property type="project" value="UniProtKB-KW"/>
</dbReference>
<evidence type="ECO:0000256" key="2">
    <source>
        <dbReference type="ARBA" id="ARBA00022737"/>
    </source>
</evidence>
<proteinExistence type="predicted"/>
<evidence type="ECO:0000256" key="4">
    <source>
        <dbReference type="ARBA" id="ARBA00022833"/>
    </source>
</evidence>
<feature type="domain" description="C2H2-type" evidence="6">
    <location>
        <begin position="90"/>
        <end position="117"/>
    </location>
</feature>
<dbReference type="Pfam" id="PF00096">
    <property type="entry name" value="zf-C2H2"/>
    <property type="match status" value="1"/>
</dbReference>
<dbReference type="PANTHER" id="PTHR24379:SF121">
    <property type="entry name" value="C2H2-TYPE DOMAIN-CONTAINING PROTEIN"/>
    <property type="match status" value="1"/>
</dbReference>
<keyword evidence="8" id="KW-1185">Reference proteome</keyword>
<accession>A0A4C1TN13</accession>
<keyword evidence="3 5" id="KW-0863">Zinc-finger</keyword>
<dbReference type="Gene3D" id="3.30.160.60">
    <property type="entry name" value="Classic Zinc Finger"/>
    <property type="match status" value="1"/>
</dbReference>
<dbReference type="PROSITE" id="PS00028">
    <property type="entry name" value="ZINC_FINGER_C2H2_1"/>
    <property type="match status" value="2"/>
</dbReference>
<evidence type="ECO:0000256" key="1">
    <source>
        <dbReference type="ARBA" id="ARBA00022723"/>
    </source>
</evidence>
<organism evidence="7 8">
    <name type="scientific">Eumeta variegata</name>
    <name type="common">Bagworm moth</name>
    <name type="synonym">Eumeta japonica</name>
    <dbReference type="NCBI Taxonomy" id="151549"/>
    <lineage>
        <taxon>Eukaryota</taxon>
        <taxon>Metazoa</taxon>
        <taxon>Ecdysozoa</taxon>
        <taxon>Arthropoda</taxon>
        <taxon>Hexapoda</taxon>
        <taxon>Insecta</taxon>
        <taxon>Pterygota</taxon>
        <taxon>Neoptera</taxon>
        <taxon>Endopterygota</taxon>
        <taxon>Lepidoptera</taxon>
        <taxon>Glossata</taxon>
        <taxon>Ditrysia</taxon>
        <taxon>Tineoidea</taxon>
        <taxon>Psychidae</taxon>
        <taxon>Oiketicinae</taxon>
        <taxon>Eumeta</taxon>
    </lineage>
</organism>
<evidence type="ECO:0000256" key="5">
    <source>
        <dbReference type="PROSITE-ProRule" id="PRU00042"/>
    </source>
</evidence>
<dbReference type="PROSITE" id="PS50157">
    <property type="entry name" value="ZINC_FINGER_C2H2_2"/>
    <property type="match status" value="1"/>
</dbReference>
<dbReference type="PANTHER" id="PTHR24379">
    <property type="entry name" value="KRAB AND ZINC FINGER DOMAIN-CONTAINING"/>
    <property type="match status" value="1"/>
</dbReference>
<dbReference type="EMBL" id="BGZK01005643">
    <property type="protein sequence ID" value="GBP14907.1"/>
    <property type="molecule type" value="Genomic_DNA"/>
</dbReference>
<dbReference type="OrthoDB" id="7317863at2759"/>
<evidence type="ECO:0000313" key="8">
    <source>
        <dbReference type="Proteomes" id="UP000299102"/>
    </source>
</evidence>
<evidence type="ECO:0000256" key="3">
    <source>
        <dbReference type="ARBA" id="ARBA00022771"/>
    </source>
</evidence>
<protein>
    <submittedName>
        <fullName evidence="7">Zinc finger protein 423</fullName>
    </submittedName>
</protein>